<dbReference type="Proteomes" id="UP000029121">
    <property type="component" value="Unassembled WGS sequence"/>
</dbReference>
<name>R0ET99_9BRAS</name>
<accession>R0ET99</accession>
<sequence>PFYLAGNNPQGQ</sequence>
<organism evidence="1 2">
    <name type="scientific">Capsella rubella</name>
    <dbReference type="NCBI Taxonomy" id="81985"/>
    <lineage>
        <taxon>Eukaryota</taxon>
        <taxon>Viridiplantae</taxon>
        <taxon>Streptophyta</taxon>
        <taxon>Embryophyta</taxon>
        <taxon>Tracheophyta</taxon>
        <taxon>Spermatophyta</taxon>
        <taxon>Magnoliopsida</taxon>
        <taxon>eudicotyledons</taxon>
        <taxon>Gunneridae</taxon>
        <taxon>Pentapetalae</taxon>
        <taxon>rosids</taxon>
        <taxon>malvids</taxon>
        <taxon>Brassicales</taxon>
        <taxon>Brassicaceae</taxon>
        <taxon>Camelineae</taxon>
        <taxon>Capsella</taxon>
    </lineage>
</organism>
<evidence type="ECO:0000313" key="1">
    <source>
        <dbReference type="EMBL" id="EOA11976.1"/>
    </source>
</evidence>
<evidence type="ECO:0000313" key="2">
    <source>
        <dbReference type="Proteomes" id="UP000029121"/>
    </source>
</evidence>
<feature type="non-terminal residue" evidence="1">
    <location>
        <position position="12"/>
    </location>
</feature>
<feature type="non-terminal residue" evidence="1">
    <location>
        <position position="1"/>
    </location>
</feature>
<dbReference type="EMBL" id="KB871045">
    <property type="protein sequence ID" value="EOA11976.1"/>
    <property type="molecule type" value="Genomic_DNA"/>
</dbReference>
<proteinExistence type="predicted"/>
<protein>
    <submittedName>
        <fullName evidence="1">Uncharacterized protein</fullName>
    </submittedName>
</protein>
<reference evidence="2" key="1">
    <citation type="journal article" date="2013" name="Nat. Genet.">
        <title>The Capsella rubella genome and the genomic consequences of rapid mating system evolution.</title>
        <authorList>
            <person name="Slotte T."/>
            <person name="Hazzouri K.M."/>
            <person name="Agren J.A."/>
            <person name="Koenig D."/>
            <person name="Maumus F."/>
            <person name="Guo Y.L."/>
            <person name="Steige K."/>
            <person name="Platts A.E."/>
            <person name="Escobar J.S."/>
            <person name="Newman L.K."/>
            <person name="Wang W."/>
            <person name="Mandakova T."/>
            <person name="Vello E."/>
            <person name="Smith L.M."/>
            <person name="Henz S.R."/>
            <person name="Steffen J."/>
            <person name="Takuno S."/>
            <person name="Brandvain Y."/>
            <person name="Coop G."/>
            <person name="Andolfatto P."/>
            <person name="Hu T.T."/>
            <person name="Blanchette M."/>
            <person name="Clark R.M."/>
            <person name="Quesneville H."/>
            <person name="Nordborg M."/>
            <person name="Gaut B.S."/>
            <person name="Lysak M.A."/>
            <person name="Jenkins J."/>
            <person name="Grimwood J."/>
            <person name="Chapman J."/>
            <person name="Prochnik S."/>
            <person name="Shu S."/>
            <person name="Rokhsar D."/>
            <person name="Schmutz J."/>
            <person name="Weigel D."/>
            <person name="Wright S.I."/>
        </authorList>
    </citation>
    <scope>NUCLEOTIDE SEQUENCE [LARGE SCALE GENOMIC DNA]</scope>
    <source>
        <strain evidence="2">cv. Monte Gargano</strain>
    </source>
</reference>
<gene>
    <name evidence="1" type="ORF">CARUB_v100127393mg</name>
</gene>
<keyword evidence="2" id="KW-1185">Reference proteome</keyword>